<protein>
    <recommendedName>
        <fullName evidence="2">HEPN domain-containing protein</fullName>
    </recommendedName>
</protein>
<dbReference type="KEGG" id="spe:Spro_2039"/>
<evidence type="ECO:0008006" key="2">
    <source>
        <dbReference type="Google" id="ProtNLM"/>
    </source>
</evidence>
<dbReference type="HOGENOM" id="CLU_1884349_0_0_6"/>
<name>A8GDF2_SERP5</name>
<organism evidence="1">
    <name type="scientific">Serratia proteamaculans (strain 568)</name>
    <dbReference type="NCBI Taxonomy" id="399741"/>
    <lineage>
        <taxon>Bacteria</taxon>
        <taxon>Pseudomonadati</taxon>
        <taxon>Pseudomonadota</taxon>
        <taxon>Gammaproteobacteria</taxon>
        <taxon>Enterobacterales</taxon>
        <taxon>Yersiniaceae</taxon>
        <taxon>Serratia</taxon>
    </lineage>
</organism>
<proteinExistence type="predicted"/>
<dbReference type="EMBL" id="CP000826">
    <property type="protein sequence ID" value="ABV41142.1"/>
    <property type="molecule type" value="Genomic_DNA"/>
</dbReference>
<sequence length="135" mass="15384">MKESKKLLREKGEDTFLALTKWQKEIYFFYSARLGFLQGATSGEKLDEVIREKINASTHGTVDVLVKLYFPDFKSDVEYIFKKLDECNNVFGLSESQKLTKAKALENMIPLVIDAEGAMQSLIDKFCESLSSKII</sequence>
<gene>
    <name evidence="1" type="ordered locus">Spro_2039</name>
</gene>
<reference evidence="1" key="1">
    <citation type="submission" date="2007-09" db="EMBL/GenBank/DDBJ databases">
        <title>Complete sequence of chromosome of Serratia proteamaculans 568.</title>
        <authorList>
            <consortium name="US DOE Joint Genome Institute"/>
            <person name="Copeland A."/>
            <person name="Lucas S."/>
            <person name="Lapidus A."/>
            <person name="Barry K."/>
            <person name="Glavina del Rio T."/>
            <person name="Dalin E."/>
            <person name="Tice H."/>
            <person name="Pitluck S."/>
            <person name="Chain P."/>
            <person name="Malfatti S."/>
            <person name="Shin M."/>
            <person name="Vergez L."/>
            <person name="Schmutz J."/>
            <person name="Larimer F."/>
            <person name="Land M."/>
            <person name="Hauser L."/>
            <person name="Kyrpides N."/>
            <person name="Kim E."/>
            <person name="Taghavi S."/>
            <person name="Newman L."/>
            <person name="Vangronsveld J."/>
            <person name="van der Lelie D."/>
            <person name="Richardson P."/>
        </authorList>
    </citation>
    <scope>NUCLEOTIDE SEQUENCE [LARGE SCALE GENOMIC DNA]</scope>
    <source>
        <strain evidence="1">568</strain>
    </source>
</reference>
<accession>A8GDF2</accession>
<evidence type="ECO:0000313" key="1">
    <source>
        <dbReference type="EMBL" id="ABV41142.1"/>
    </source>
</evidence>
<dbReference type="AlphaFoldDB" id="A8GDF2"/>